<gene>
    <name evidence="1" type="ORF">GCM10011340_08890</name>
</gene>
<proteinExistence type="predicted"/>
<evidence type="ECO:0008006" key="3">
    <source>
        <dbReference type="Google" id="ProtNLM"/>
    </source>
</evidence>
<organism evidence="1 2">
    <name type="scientific">Roseivirga thermotolerans</name>
    <dbReference type="NCBI Taxonomy" id="1758176"/>
    <lineage>
        <taxon>Bacteria</taxon>
        <taxon>Pseudomonadati</taxon>
        <taxon>Bacteroidota</taxon>
        <taxon>Cytophagia</taxon>
        <taxon>Cytophagales</taxon>
        <taxon>Roseivirgaceae</taxon>
        <taxon>Roseivirga</taxon>
    </lineage>
</organism>
<evidence type="ECO:0000313" key="2">
    <source>
        <dbReference type="Proteomes" id="UP000658258"/>
    </source>
</evidence>
<name>A0ABQ3I714_9BACT</name>
<sequence>MRFILLLILVVMAGPKPEGWQLFEKVTFKPKYFESEEAYFEVPTFDKKLKSLENTEITLSGYYIPLDLDSAIVISSLPFSTCFFCGGAGPETVAEVQLKTRPKALLPDQIVKVKGKLKLNDSDVTHMNFILKEATLIK</sequence>
<keyword evidence="2" id="KW-1185">Reference proteome</keyword>
<reference evidence="2" key="1">
    <citation type="journal article" date="2019" name="Int. J. Syst. Evol. Microbiol.">
        <title>The Global Catalogue of Microorganisms (GCM) 10K type strain sequencing project: providing services to taxonomists for standard genome sequencing and annotation.</title>
        <authorList>
            <consortium name="The Broad Institute Genomics Platform"/>
            <consortium name="The Broad Institute Genome Sequencing Center for Infectious Disease"/>
            <person name="Wu L."/>
            <person name="Ma J."/>
        </authorList>
    </citation>
    <scope>NUCLEOTIDE SEQUENCE [LARGE SCALE GENOMIC DNA]</scope>
    <source>
        <strain evidence="2">CGMCC 1.15111</strain>
    </source>
</reference>
<dbReference type="EMBL" id="BNAG01000001">
    <property type="protein sequence ID" value="GHE56216.1"/>
    <property type="molecule type" value="Genomic_DNA"/>
</dbReference>
<comment type="caution">
    <text evidence="1">The sequence shown here is derived from an EMBL/GenBank/DDBJ whole genome shotgun (WGS) entry which is preliminary data.</text>
</comment>
<dbReference type="RefSeq" id="WP_189628974.1">
    <property type="nucleotide sequence ID" value="NZ_BNAG01000001.1"/>
</dbReference>
<dbReference type="Proteomes" id="UP000658258">
    <property type="component" value="Unassembled WGS sequence"/>
</dbReference>
<protein>
    <recommendedName>
        <fullName evidence="3">DUF3299 domain-containing protein</fullName>
    </recommendedName>
</protein>
<evidence type="ECO:0000313" key="1">
    <source>
        <dbReference type="EMBL" id="GHE56216.1"/>
    </source>
</evidence>
<accession>A0ABQ3I714</accession>
<dbReference type="Gene3D" id="2.40.50.870">
    <property type="entry name" value="Protein of unknown function (DUF3299)"/>
    <property type="match status" value="1"/>
</dbReference>